<dbReference type="AlphaFoldDB" id="A0A9N9P7F1"/>
<feature type="non-terminal residue" evidence="3">
    <location>
        <position position="114"/>
    </location>
</feature>
<evidence type="ECO:0000313" key="4">
    <source>
        <dbReference type="Proteomes" id="UP000789405"/>
    </source>
</evidence>
<keyword evidence="1" id="KW-0547">Nucleotide-binding</keyword>
<evidence type="ECO:0000313" key="3">
    <source>
        <dbReference type="EMBL" id="CAG8797051.1"/>
    </source>
</evidence>
<reference evidence="3" key="1">
    <citation type="submission" date="2021-06" db="EMBL/GenBank/DDBJ databases">
        <authorList>
            <person name="Kallberg Y."/>
            <person name="Tangrot J."/>
            <person name="Rosling A."/>
        </authorList>
    </citation>
    <scope>NUCLEOTIDE SEQUENCE</scope>
    <source>
        <strain evidence="3">MA453B</strain>
    </source>
</reference>
<dbReference type="InterPro" id="IPR000719">
    <property type="entry name" value="Prot_kinase_dom"/>
</dbReference>
<feature type="non-terminal residue" evidence="3">
    <location>
        <position position="1"/>
    </location>
</feature>
<name>A0A9N9P7F1_9GLOM</name>
<dbReference type="OrthoDB" id="2382068at2759"/>
<organism evidence="3 4">
    <name type="scientific">Dentiscutata erythropus</name>
    <dbReference type="NCBI Taxonomy" id="1348616"/>
    <lineage>
        <taxon>Eukaryota</taxon>
        <taxon>Fungi</taxon>
        <taxon>Fungi incertae sedis</taxon>
        <taxon>Mucoromycota</taxon>
        <taxon>Glomeromycotina</taxon>
        <taxon>Glomeromycetes</taxon>
        <taxon>Diversisporales</taxon>
        <taxon>Gigasporaceae</taxon>
        <taxon>Dentiscutata</taxon>
    </lineage>
</organism>
<keyword evidence="4" id="KW-1185">Reference proteome</keyword>
<keyword evidence="1" id="KW-0067">ATP-binding</keyword>
<dbReference type="Proteomes" id="UP000789405">
    <property type="component" value="Unassembled WGS sequence"/>
</dbReference>
<proteinExistence type="predicted"/>
<feature type="binding site" evidence="1">
    <location>
        <position position="95"/>
    </location>
    <ligand>
        <name>ATP</name>
        <dbReference type="ChEBI" id="CHEBI:30616"/>
    </ligand>
</feature>
<protein>
    <submittedName>
        <fullName evidence="3">8994_t:CDS:1</fullName>
    </submittedName>
</protein>
<evidence type="ECO:0000256" key="1">
    <source>
        <dbReference type="PROSITE-ProRule" id="PRU10141"/>
    </source>
</evidence>
<sequence>NGHYLPMTIVSSMASQSWESADKTVKAEPNRTVIQENLTLKKTLLELTEFIEKRLKELNVKMFDYSQFRELEFVGSGGYANVYSAKFNGRRYALKSLRSTLRLEHKEVMTFIHE</sequence>
<dbReference type="InterPro" id="IPR011009">
    <property type="entry name" value="Kinase-like_dom_sf"/>
</dbReference>
<dbReference type="Gene3D" id="3.30.200.20">
    <property type="entry name" value="Phosphorylase Kinase, domain 1"/>
    <property type="match status" value="1"/>
</dbReference>
<feature type="domain" description="Protein kinase" evidence="2">
    <location>
        <begin position="68"/>
        <end position="114"/>
    </location>
</feature>
<dbReference type="SUPFAM" id="SSF56112">
    <property type="entry name" value="Protein kinase-like (PK-like)"/>
    <property type="match status" value="1"/>
</dbReference>
<accession>A0A9N9P7F1</accession>
<dbReference type="PROSITE" id="PS50011">
    <property type="entry name" value="PROTEIN_KINASE_DOM"/>
    <property type="match status" value="1"/>
</dbReference>
<dbReference type="GO" id="GO:0004672">
    <property type="term" value="F:protein kinase activity"/>
    <property type="evidence" value="ECO:0007669"/>
    <property type="project" value="InterPro"/>
</dbReference>
<gene>
    <name evidence="3" type="ORF">DERYTH_LOCUS22606</name>
</gene>
<dbReference type="InterPro" id="IPR017441">
    <property type="entry name" value="Protein_kinase_ATP_BS"/>
</dbReference>
<evidence type="ECO:0000259" key="2">
    <source>
        <dbReference type="PROSITE" id="PS50011"/>
    </source>
</evidence>
<comment type="caution">
    <text evidence="3">The sequence shown here is derived from an EMBL/GenBank/DDBJ whole genome shotgun (WGS) entry which is preliminary data.</text>
</comment>
<dbReference type="PROSITE" id="PS00107">
    <property type="entry name" value="PROTEIN_KINASE_ATP"/>
    <property type="match status" value="1"/>
</dbReference>
<dbReference type="GO" id="GO:0005524">
    <property type="term" value="F:ATP binding"/>
    <property type="evidence" value="ECO:0007669"/>
    <property type="project" value="UniProtKB-UniRule"/>
</dbReference>
<dbReference type="EMBL" id="CAJVPY010031822">
    <property type="protein sequence ID" value="CAG8797051.1"/>
    <property type="molecule type" value="Genomic_DNA"/>
</dbReference>